<evidence type="ECO:0000256" key="5">
    <source>
        <dbReference type="SAM" id="Phobius"/>
    </source>
</evidence>
<dbReference type="InterPro" id="IPR023352">
    <property type="entry name" value="MAPEG-like_dom_sf"/>
</dbReference>
<feature type="transmembrane region" description="Helical" evidence="5">
    <location>
        <begin position="6"/>
        <end position="24"/>
    </location>
</feature>
<dbReference type="InterPro" id="IPR001129">
    <property type="entry name" value="Membr-assoc_MAPEG"/>
</dbReference>
<proteinExistence type="predicted"/>
<reference evidence="6 7" key="1">
    <citation type="submission" date="2022-04" db="EMBL/GenBank/DDBJ databases">
        <title>Genome sequence of soybean root-associated Caulobacter segnis RL271.</title>
        <authorList>
            <person name="Longley R."/>
            <person name="Bonito G."/>
            <person name="Trigodet F."/>
            <person name="Crosson S."/>
            <person name="Fiebig A."/>
        </authorList>
    </citation>
    <scope>NUCLEOTIDE SEQUENCE [LARGE SCALE GENOMIC DNA]</scope>
    <source>
        <strain evidence="6 7">RL271</strain>
    </source>
</reference>
<dbReference type="Pfam" id="PF01124">
    <property type="entry name" value="MAPEG"/>
    <property type="match status" value="1"/>
</dbReference>
<evidence type="ECO:0000256" key="3">
    <source>
        <dbReference type="ARBA" id="ARBA00022989"/>
    </source>
</evidence>
<dbReference type="EMBL" id="CP096040">
    <property type="protein sequence ID" value="USQ95800.1"/>
    <property type="molecule type" value="Genomic_DNA"/>
</dbReference>
<evidence type="ECO:0000256" key="4">
    <source>
        <dbReference type="ARBA" id="ARBA00023136"/>
    </source>
</evidence>
<dbReference type="Gene3D" id="1.20.120.550">
    <property type="entry name" value="Membrane associated eicosanoid/glutathione metabolism-like domain"/>
    <property type="match status" value="1"/>
</dbReference>
<feature type="transmembrane region" description="Helical" evidence="5">
    <location>
        <begin position="56"/>
        <end position="74"/>
    </location>
</feature>
<evidence type="ECO:0000256" key="2">
    <source>
        <dbReference type="ARBA" id="ARBA00022692"/>
    </source>
</evidence>
<protein>
    <submittedName>
        <fullName evidence="6">MAPEG family protein</fullName>
    </submittedName>
</protein>
<keyword evidence="4 5" id="KW-0472">Membrane</keyword>
<keyword evidence="3 5" id="KW-1133">Transmembrane helix</keyword>
<evidence type="ECO:0000313" key="6">
    <source>
        <dbReference type="EMBL" id="USQ95800.1"/>
    </source>
</evidence>
<dbReference type="InterPro" id="IPR050997">
    <property type="entry name" value="MAPEG"/>
</dbReference>
<evidence type="ECO:0000256" key="1">
    <source>
        <dbReference type="ARBA" id="ARBA00004141"/>
    </source>
</evidence>
<comment type="subcellular location">
    <subcellularLocation>
        <location evidence="1">Membrane</location>
        <topology evidence="1">Multi-pass membrane protein</topology>
    </subcellularLocation>
</comment>
<dbReference type="PANTHER" id="PTHR10250">
    <property type="entry name" value="MICROSOMAL GLUTATHIONE S-TRANSFERASE"/>
    <property type="match status" value="1"/>
</dbReference>
<dbReference type="PANTHER" id="PTHR10250:SF15">
    <property type="entry name" value="MICROSOMAL GLUTATHIONE S-TRANSFERASE-RELATED"/>
    <property type="match status" value="1"/>
</dbReference>
<dbReference type="Proteomes" id="UP001057520">
    <property type="component" value="Chromosome"/>
</dbReference>
<keyword evidence="2 5" id="KW-0812">Transmembrane</keyword>
<feature type="transmembrane region" description="Helical" evidence="5">
    <location>
        <begin position="106"/>
        <end position="133"/>
    </location>
</feature>
<dbReference type="SUPFAM" id="SSF161084">
    <property type="entry name" value="MAPEG domain-like"/>
    <property type="match status" value="1"/>
</dbReference>
<accession>A0ABY4ZTG8</accession>
<gene>
    <name evidence="6" type="ORF">MZV50_25230</name>
</gene>
<sequence>MHQSHALVAIVTLVSLLVYFWMIMRIPGARRRTGIDAPAMTGHPELERHLRIQANTVEWLVVYLPSLWLFAIYWNDLVAAALGGIWMIGRIIYALGYAADPKKRELGFIIQGLATAVLLFGALGRAIYVLIVIGN</sequence>
<evidence type="ECO:0000313" key="7">
    <source>
        <dbReference type="Proteomes" id="UP001057520"/>
    </source>
</evidence>
<organism evidence="6 7">
    <name type="scientific">Caulobacter segnis</name>
    <dbReference type="NCBI Taxonomy" id="88688"/>
    <lineage>
        <taxon>Bacteria</taxon>
        <taxon>Pseudomonadati</taxon>
        <taxon>Pseudomonadota</taxon>
        <taxon>Alphaproteobacteria</taxon>
        <taxon>Caulobacterales</taxon>
        <taxon>Caulobacteraceae</taxon>
        <taxon>Caulobacter</taxon>
    </lineage>
</organism>
<keyword evidence="7" id="KW-1185">Reference proteome</keyword>
<name>A0ABY4ZTG8_9CAUL</name>
<feature type="transmembrane region" description="Helical" evidence="5">
    <location>
        <begin position="80"/>
        <end position="99"/>
    </location>
</feature>